<dbReference type="WBParaSite" id="TCLT_0000211901-mRNA-1">
    <property type="protein sequence ID" value="TCLT_0000211901-mRNA-1"/>
    <property type="gene ID" value="TCLT_0000211901"/>
</dbReference>
<evidence type="ECO:0000256" key="8">
    <source>
        <dbReference type="ARBA" id="ARBA00023157"/>
    </source>
</evidence>
<feature type="domain" description="ShKT" evidence="12">
    <location>
        <begin position="431"/>
        <end position="465"/>
    </location>
</feature>
<evidence type="ECO:0000256" key="4">
    <source>
        <dbReference type="ARBA" id="ARBA00022801"/>
    </source>
</evidence>
<evidence type="ECO:0000256" key="10">
    <source>
        <dbReference type="PROSITE-ProRule" id="PRU01211"/>
    </source>
</evidence>
<dbReference type="SUPFAM" id="SSF55486">
    <property type="entry name" value="Metalloproteases ('zincins'), catalytic domain"/>
    <property type="match status" value="1"/>
</dbReference>
<feature type="binding site" evidence="10">
    <location>
        <position position="223"/>
    </location>
    <ligand>
        <name>Zn(2+)</name>
        <dbReference type="ChEBI" id="CHEBI:29105"/>
        <note>catalytic</note>
    </ligand>
</feature>
<dbReference type="OrthoDB" id="291007at2759"/>
<dbReference type="InterPro" id="IPR034035">
    <property type="entry name" value="Astacin-like_dom"/>
</dbReference>
<evidence type="ECO:0000313" key="15">
    <source>
        <dbReference type="Proteomes" id="UP000276776"/>
    </source>
</evidence>
<accession>A0A0N5CPH6</accession>
<feature type="disulfide bond" evidence="9">
    <location>
        <begin position="431"/>
        <end position="465"/>
    </location>
</feature>
<keyword evidence="7" id="KW-0865">Zymogen</keyword>
<name>A0A0N5CPH6_THECL</name>
<dbReference type="AlphaFoldDB" id="A0A0N5CPH6"/>
<dbReference type="Gene3D" id="3.40.390.10">
    <property type="entry name" value="Collagenase (Catalytic Domain)"/>
    <property type="match status" value="1"/>
</dbReference>
<dbReference type="EC" id="3.4.24.-" evidence="11"/>
<sequence length="501" mass="57373">MPIVLQYSKEQINCAWLEMDQNEGNKKLSFPFGSEGDRIKNGKQFNSRLEMESDEDEDDYKLLYREDRFEGDIILSSDIFVYVPFTRCNESGCDKGNIDNIHENAGFPIQRNAVRQKMLIWPHRRVPYLISKNYQDNDKLVILEAFNEFHVRTCIKFVPKTLLDYDYIYIIPGDGCFSMIGKNGWCQETFCSLKFDLKSGGKQMVSLGDGCLKKGIIIHELMHVLGFLHEQSRSDRDSYVKIHWENVNPIVHDQFYRYSEKVIDDLGADYDYDSIMHYSSKAFSKNGRPTITPRFHQDVKIGQRQDAIAASTLINSRNDTLPTIDIKKGIFTKVEENCTEPLEISSNHITIITNFTTVIPSTDYYDTLSNEIIDETSQINKNLLPSSILSSLNLSNLLNLLDGSVGSILKVTKSGQANIANTQAAKLATNCSNRYPFCELLKLQGFCLRNSRLVPYHCARTCKNCTEVLLEWVENENGDNSADEEKLVDYINTSRFLFDDQ</sequence>
<feature type="domain" description="Peptidase M12A" evidence="13">
    <location>
        <begin position="112"/>
        <end position="339"/>
    </location>
</feature>
<evidence type="ECO:0000256" key="11">
    <source>
        <dbReference type="RuleBase" id="RU361183"/>
    </source>
</evidence>
<keyword evidence="15" id="KW-1185">Reference proteome</keyword>
<keyword evidence="8 9" id="KW-1015">Disulfide bond</keyword>
<dbReference type="InterPro" id="IPR001506">
    <property type="entry name" value="Peptidase_M12A"/>
</dbReference>
<dbReference type="PROSITE" id="PS51670">
    <property type="entry name" value="SHKT"/>
    <property type="match status" value="1"/>
</dbReference>
<evidence type="ECO:0000313" key="14">
    <source>
        <dbReference type="EMBL" id="VDM97892.1"/>
    </source>
</evidence>
<keyword evidence="6 10" id="KW-0482">Metalloprotease</keyword>
<proteinExistence type="predicted"/>
<dbReference type="Proteomes" id="UP000276776">
    <property type="component" value="Unassembled WGS sequence"/>
</dbReference>
<evidence type="ECO:0000313" key="16">
    <source>
        <dbReference type="WBParaSite" id="TCLT_0000211901-mRNA-1"/>
    </source>
</evidence>
<feature type="binding site" evidence="10">
    <location>
        <position position="229"/>
    </location>
    <ligand>
        <name>Zn(2+)</name>
        <dbReference type="ChEBI" id="CHEBI:29105"/>
        <note>catalytic</note>
    </ligand>
</feature>
<dbReference type="InterPro" id="IPR003582">
    <property type="entry name" value="ShKT_dom"/>
</dbReference>
<keyword evidence="3 10" id="KW-0479">Metal-binding</keyword>
<comment type="caution">
    <text evidence="9">Lacks conserved residue(s) required for the propagation of feature annotation.</text>
</comment>
<keyword evidence="5 10" id="KW-0862">Zinc</keyword>
<dbReference type="Pfam" id="PF01400">
    <property type="entry name" value="Astacin"/>
    <property type="match status" value="1"/>
</dbReference>
<evidence type="ECO:0000256" key="1">
    <source>
        <dbReference type="ARBA" id="ARBA00002657"/>
    </source>
</evidence>
<dbReference type="PANTHER" id="PTHR10127">
    <property type="entry name" value="DISCOIDIN, CUB, EGF, LAMININ , AND ZINC METALLOPROTEASE DOMAIN CONTAINING"/>
    <property type="match status" value="1"/>
</dbReference>
<comment type="cofactor">
    <cofactor evidence="10 11">
        <name>Zn(2+)</name>
        <dbReference type="ChEBI" id="CHEBI:29105"/>
    </cofactor>
    <text evidence="10 11">Binds 1 zinc ion per subunit.</text>
</comment>
<organism evidence="16">
    <name type="scientific">Thelazia callipaeda</name>
    <name type="common">Oriental eyeworm</name>
    <name type="synonym">Parasitic nematode</name>
    <dbReference type="NCBI Taxonomy" id="103827"/>
    <lineage>
        <taxon>Eukaryota</taxon>
        <taxon>Metazoa</taxon>
        <taxon>Ecdysozoa</taxon>
        <taxon>Nematoda</taxon>
        <taxon>Chromadorea</taxon>
        <taxon>Rhabditida</taxon>
        <taxon>Spirurina</taxon>
        <taxon>Spiruromorpha</taxon>
        <taxon>Thelazioidea</taxon>
        <taxon>Thelaziidae</taxon>
        <taxon>Thelazia</taxon>
    </lineage>
</organism>
<protein>
    <recommendedName>
        <fullName evidence="11">Metalloendopeptidase</fullName>
        <ecNumber evidence="11">3.4.24.-</ecNumber>
    </recommendedName>
</protein>
<dbReference type="STRING" id="103827.A0A0N5CPH6"/>
<dbReference type="GO" id="GO:0008270">
    <property type="term" value="F:zinc ion binding"/>
    <property type="evidence" value="ECO:0007669"/>
    <property type="project" value="UniProtKB-UniRule"/>
</dbReference>
<keyword evidence="2 10" id="KW-0645">Protease</keyword>
<dbReference type="PROSITE" id="PS51864">
    <property type="entry name" value="ASTACIN"/>
    <property type="match status" value="1"/>
</dbReference>
<feature type="binding site" evidence="10">
    <location>
        <position position="219"/>
    </location>
    <ligand>
        <name>Zn(2+)</name>
        <dbReference type="ChEBI" id="CHEBI:29105"/>
        <note>catalytic</note>
    </ligand>
</feature>
<evidence type="ECO:0000256" key="5">
    <source>
        <dbReference type="ARBA" id="ARBA00022833"/>
    </source>
</evidence>
<keyword evidence="4 10" id="KW-0378">Hydrolase</keyword>
<dbReference type="PRINTS" id="PR00480">
    <property type="entry name" value="ASTACIN"/>
</dbReference>
<evidence type="ECO:0000259" key="13">
    <source>
        <dbReference type="PROSITE" id="PS51864"/>
    </source>
</evidence>
<dbReference type="InterPro" id="IPR024079">
    <property type="entry name" value="MetalloPept_cat_dom_sf"/>
</dbReference>
<dbReference type="EMBL" id="UYYF01000369">
    <property type="protein sequence ID" value="VDM97892.1"/>
    <property type="molecule type" value="Genomic_DNA"/>
</dbReference>
<gene>
    <name evidence="14" type="ORF">TCLT_LOCUS2120</name>
</gene>
<evidence type="ECO:0000256" key="3">
    <source>
        <dbReference type="ARBA" id="ARBA00022723"/>
    </source>
</evidence>
<dbReference type="SMART" id="SM00254">
    <property type="entry name" value="ShKT"/>
    <property type="match status" value="1"/>
</dbReference>
<dbReference type="SMART" id="SM00235">
    <property type="entry name" value="ZnMc"/>
    <property type="match status" value="1"/>
</dbReference>
<evidence type="ECO:0000256" key="9">
    <source>
        <dbReference type="PROSITE-ProRule" id="PRU01005"/>
    </source>
</evidence>
<dbReference type="InterPro" id="IPR006026">
    <property type="entry name" value="Peptidase_Metallo"/>
</dbReference>
<dbReference type="GO" id="GO:0004222">
    <property type="term" value="F:metalloendopeptidase activity"/>
    <property type="evidence" value="ECO:0007669"/>
    <property type="project" value="UniProtKB-UniRule"/>
</dbReference>
<reference evidence="16" key="1">
    <citation type="submission" date="2017-02" db="UniProtKB">
        <authorList>
            <consortium name="WormBaseParasite"/>
        </authorList>
    </citation>
    <scope>IDENTIFICATION</scope>
</reference>
<evidence type="ECO:0000256" key="6">
    <source>
        <dbReference type="ARBA" id="ARBA00023049"/>
    </source>
</evidence>
<evidence type="ECO:0000256" key="7">
    <source>
        <dbReference type="ARBA" id="ARBA00023145"/>
    </source>
</evidence>
<dbReference type="PANTHER" id="PTHR10127:SF890">
    <property type="entry name" value="ZINC METALLOPROTEINASE NAS-13"/>
    <property type="match status" value="1"/>
</dbReference>
<evidence type="ECO:0000256" key="2">
    <source>
        <dbReference type="ARBA" id="ARBA00022670"/>
    </source>
</evidence>
<evidence type="ECO:0000259" key="12">
    <source>
        <dbReference type="PROSITE" id="PS51670"/>
    </source>
</evidence>
<feature type="active site" evidence="10">
    <location>
        <position position="220"/>
    </location>
</feature>
<dbReference type="CDD" id="cd04280">
    <property type="entry name" value="ZnMc_astacin_like"/>
    <property type="match status" value="1"/>
</dbReference>
<reference evidence="14 15" key="2">
    <citation type="submission" date="2018-11" db="EMBL/GenBank/DDBJ databases">
        <authorList>
            <consortium name="Pathogen Informatics"/>
        </authorList>
    </citation>
    <scope>NUCLEOTIDE SEQUENCE [LARGE SCALE GENOMIC DNA]</scope>
</reference>
<dbReference type="GO" id="GO:0006508">
    <property type="term" value="P:proteolysis"/>
    <property type="evidence" value="ECO:0007669"/>
    <property type="project" value="UniProtKB-KW"/>
</dbReference>
<comment type="function">
    <text evidence="1">Metalloprotease.</text>
</comment>